<evidence type="ECO:0000313" key="3">
    <source>
        <dbReference type="Proteomes" id="UP000026962"/>
    </source>
</evidence>
<dbReference type="GO" id="GO:0016746">
    <property type="term" value="F:acyltransferase activity"/>
    <property type="evidence" value="ECO:0007669"/>
    <property type="project" value="InterPro"/>
</dbReference>
<dbReference type="AlphaFoldDB" id="A0A0E0M5Z5"/>
<dbReference type="InterPro" id="IPR012328">
    <property type="entry name" value="Chalcone/stilbene_synt_C"/>
</dbReference>
<dbReference type="Proteomes" id="UP000026962">
    <property type="component" value="Chromosome 10"/>
</dbReference>
<proteinExistence type="predicted"/>
<dbReference type="Gramene" id="OPUNC10G03460.1">
    <property type="protein sequence ID" value="OPUNC10G03460.1"/>
    <property type="gene ID" value="OPUNC10G03460"/>
</dbReference>
<dbReference type="STRING" id="4537.A0A0E0M5Z5"/>
<dbReference type="Gene3D" id="3.40.47.10">
    <property type="match status" value="1"/>
</dbReference>
<keyword evidence="3" id="KW-1185">Reference proteome</keyword>
<dbReference type="InterPro" id="IPR016039">
    <property type="entry name" value="Thiolase-like"/>
</dbReference>
<protein>
    <recommendedName>
        <fullName evidence="1">Chalcone/stilbene synthase C-terminal domain-containing protein</fullName>
    </recommendedName>
</protein>
<accession>A0A0E0M5Z5</accession>
<reference evidence="2" key="2">
    <citation type="submission" date="2018-05" db="EMBL/GenBank/DDBJ databases">
        <title>OpunRS2 (Oryza punctata Reference Sequence Version 2).</title>
        <authorList>
            <person name="Zhang J."/>
            <person name="Kudrna D."/>
            <person name="Lee S."/>
            <person name="Talag J."/>
            <person name="Welchert J."/>
            <person name="Wing R.A."/>
        </authorList>
    </citation>
    <scope>NUCLEOTIDE SEQUENCE [LARGE SCALE GENOMIC DNA]</scope>
</reference>
<sequence length="71" mass="7859">MHSNQSETRILIGTTSSRQCTLAAKQGKLRLQLGKLAVSCDVLSEYGNMSGTTTAFVLDELRRRRNMEEGV</sequence>
<feature type="domain" description="Chalcone/stilbene synthase C-terminal" evidence="1">
    <location>
        <begin position="25"/>
        <end position="65"/>
    </location>
</feature>
<organism evidence="2">
    <name type="scientific">Oryza punctata</name>
    <name type="common">Red rice</name>
    <dbReference type="NCBI Taxonomy" id="4537"/>
    <lineage>
        <taxon>Eukaryota</taxon>
        <taxon>Viridiplantae</taxon>
        <taxon>Streptophyta</taxon>
        <taxon>Embryophyta</taxon>
        <taxon>Tracheophyta</taxon>
        <taxon>Spermatophyta</taxon>
        <taxon>Magnoliopsida</taxon>
        <taxon>Liliopsida</taxon>
        <taxon>Poales</taxon>
        <taxon>Poaceae</taxon>
        <taxon>BOP clade</taxon>
        <taxon>Oryzoideae</taxon>
        <taxon>Oryzeae</taxon>
        <taxon>Oryzinae</taxon>
        <taxon>Oryza</taxon>
    </lineage>
</organism>
<dbReference type="SUPFAM" id="SSF53901">
    <property type="entry name" value="Thiolase-like"/>
    <property type="match status" value="1"/>
</dbReference>
<reference evidence="2" key="1">
    <citation type="submission" date="2015-04" db="UniProtKB">
        <authorList>
            <consortium name="EnsemblPlants"/>
        </authorList>
    </citation>
    <scope>IDENTIFICATION</scope>
</reference>
<evidence type="ECO:0000313" key="2">
    <source>
        <dbReference type="EnsemblPlants" id="OPUNC10G03460.1"/>
    </source>
</evidence>
<dbReference type="Pfam" id="PF02797">
    <property type="entry name" value="Chal_sti_synt_C"/>
    <property type="match status" value="1"/>
</dbReference>
<dbReference type="HOGENOM" id="CLU_2744359_0_0_1"/>
<dbReference type="EnsemblPlants" id="OPUNC10G03460.1">
    <property type="protein sequence ID" value="OPUNC10G03460.1"/>
    <property type="gene ID" value="OPUNC10G03460"/>
</dbReference>
<evidence type="ECO:0000259" key="1">
    <source>
        <dbReference type="Pfam" id="PF02797"/>
    </source>
</evidence>
<name>A0A0E0M5Z5_ORYPU</name>